<proteinExistence type="predicted"/>
<keyword evidence="3" id="KW-1185">Reference proteome</keyword>
<evidence type="ECO:0000256" key="1">
    <source>
        <dbReference type="SAM" id="SignalP"/>
    </source>
</evidence>
<organism evidence="2 3">
    <name type="scientific">Aquimarina algiphila</name>
    <dbReference type="NCBI Taxonomy" id="2047982"/>
    <lineage>
        <taxon>Bacteria</taxon>
        <taxon>Pseudomonadati</taxon>
        <taxon>Bacteroidota</taxon>
        <taxon>Flavobacteriia</taxon>
        <taxon>Flavobacteriales</taxon>
        <taxon>Flavobacteriaceae</taxon>
        <taxon>Aquimarina</taxon>
    </lineage>
</organism>
<feature type="signal peptide" evidence="1">
    <location>
        <begin position="1"/>
        <end position="23"/>
    </location>
</feature>
<name>A0A554VEF0_9FLAO</name>
<evidence type="ECO:0000313" key="2">
    <source>
        <dbReference type="EMBL" id="TSE05406.1"/>
    </source>
</evidence>
<dbReference type="AlphaFoldDB" id="A0A554VEF0"/>
<dbReference type="EMBL" id="VLNR01000061">
    <property type="protein sequence ID" value="TSE05406.1"/>
    <property type="molecule type" value="Genomic_DNA"/>
</dbReference>
<gene>
    <name evidence="2" type="ORF">FOF46_22850</name>
</gene>
<comment type="caution">
    <text evidence="2">The sequence shown here is derived from an EMBL/GenBank/DDBJ whole genome shotgun (WGS) entry which is preliminary data.</text>
</comment>
<accession>A0A554VEF0</accession>
<dbReference type="OrthoDB" id="1441793at2"/>
<feature type="chain" id="PRO_5022183940" description="Curlin associated repeat-containing protein" evidence="1">
    <location>
        <begin position="24"/>
        <end position="173"/>
    </location>
</feature>
<dbReference type="Proteomes" id="UP000318833">
    <property type="component" value="Unassembled WGS sequence"/>
</dbReference>
<evidence type="ECO:0008006" key="4">
    <source>
        <dbReference type="Google" id="ProtNLM"/>
    </source>
</evidence>
<reference evidence="2 3" key="1">
    <citation type="submission" date="2019-07" db="EMBL/GenBank/DDBJ databases">
        <title>The draft genome sequence of Aquimarina algiphila M91.</title>
        <authorList>
            <person name="Meng X."/>
        </authorList>
    </citation>
    <scope>NUCLEOTIDE SEQUENCE [LARGE SCALE GENOMIC DNA]</scope>
    <source>
        <strain evidence="2 3">M91</strain>
    </source>
</reference>
<dbReference type="RefSeq" id="WP_143918051.1">
    <property type="nucleotide sequence ID" value="NZ_CANMIK010000036.1"/>
</dbReference>
<sequence>MNNTSFIKVLLFFIVLSSSVSYAQDIKEEDQFFGSDKDKFITLSQVNNTLSQTEDRASVSNGINAVFIQQIGASNVILSNINAESSDIKIIQNGDDNRVEINESSRDINKIITQTGNNNAVIDFSFNPDISTNLELIQEGNNLIFERFGSNELSKNLKFRMSGDARTVIIRSF</sequence>
<keyword evidence="1" id="KW-0732">Signal</keyword>
<evidence type="ECO:0000313" key="3">
    <source>
        <dbReference type="Proteomes" id="UP000318833"/>
    </source>
</evidence>
<protein>
    <recommendedName>
        <fullName evidence="4">Curlin associated repeat-containing protein</fullName>
    </recommendedName>
</protein>